<dbReference type="InterPro" id="IPR027417">
    <property type="entry name" value="P-loop_NTPase"/>
</dbReference>
<protein>
    <recommendedName>
        <fullName evidence="3">TcmA/NAT10 helicase domain-containing protein</fullName>
    </recommendedName>
</protein>
<dbReference type="EMBL" id="CP019437">
    <property type="protein sequence ID" value="AQS48741.1"/>
    <property type="molecule type" value="Genomic_DNA"/>
</dbReference>
<organism evidence="4 5">
    <name type="scientific">Thioclava nitratireducens</name>
    <dbReference type="NCBI Taxonomy" id="1915078"/>
    <lineage>
        <taxon>Bacteria</taxon>
        <taxon>Pseudomonadati</taxon>
        <taxon>Pseudomonadota</taxon>
        <taxon>Alphaproteobacteria</taxon>
        <taxon>Rhodobacterales</taxon>
        <taxon>Paracoccaceae</taxon>
        <taxon>Thioclava</taxon>
    </lineage>
</organism>
<dbReference type="Gene3D" id="3.40.50.300">
    <property type="entry name" value="P-loop containing nucleotide triphosphate hydrolases"/>
    <property type="match status" value="1"/>
</dbReference>
<proteinExistence type="predicted"/>
<sequence>MSREVALFLRTLSERLDPTLLLARVVEAPPDPWQRQLLTSTSETIMVLASRRIGKSTTVGVMAAQELAKPRHEVIIICPTLAQSQLLFAKIAYTWDLIGLPIADKRRTLLELHLENGSIARCVPAGQEGTGARGHGIKRGALIYDEAAFIPDKVFGSTLAIAEDDAKTILITTPGGKSGRAFEMWTDYEDFPDVERIRACSLDLPRMAKTVERARRNMSPLEFKVEHGLAWMGRGTPFFDPETISKAYTDTPPLALGDIYAGL</sequence>
<dbReference type="Proteomes" id="UP000185622">
    <property type="component" value="Chromosome"/>
</dbReference>
<evidence type="ECO:0000313" key="5">
    <source>
        <dbReference type="Proteomes" id="UP000185622"/>
    </source>
</evidence>
<evidence type="ECO:0000256" key="2">
    <source>
        <dbReference type="ARBA" id="ARBA00022840"/>
    </source>
</evidence>
<keyword evidence="5" id="KW-1185">Reference proteome</keyword>
<keyword evidence="2" id="KW-0067">ATP-binding</keyword>
<gene>
    <name evidence="4" type="ORF">BMG03_13765</name>
</gene>
<name>A0ABM6IIN6_9RHOB</name>
<keyword evidence="1" id="KW-0547">Nucleotide-binding</keyword>
<evidence type="ECO:0000313" key="4">
    <source>
        <dbReference type="EMBL" id="AQS48741.1"/>
    </source>
</evidence>
<evidence type="ECO:0000256" key="1">
    <source>
        <dbReference type="ARBA" id="ARBA00022741"/>
    </source>
</evidence>
<dbReference type="Pfam" id="PF05127">
    <property type="entry name" value="NAT10_TcmA_helicase"/>
    <property type="match status" value="1"/>
</dbReference>
<dbReference type="InterPro" id="IPR007807">
    <property type="entry name" value="TcmA/NAT10_helicase"/>
</dbReference>
<evidence type="ECO:0000259" key="3">
    <source>
        <dbReference type="Pfam" id="PF05127"/>
    </source>
</evidence>
<reference evidence="4 5" key="1">
    <citation type="submission" date="2017-01" db="EMBL/GenBank/DDBJ databases">
        <title>The complete genome sequence of a sulfur-oxidizing marine bacterium Thioclava sp. 25B10_4T.</title>
        <authorList>
            <person name="Liu Y."/>
            <person name="Lai Q."/>
            <person name="Shao Z."/>
        </authorList>
    </citation>
    <scope>NUCLEOTIDE SEQUENCE [LARGE SCALE GENOMIC DNA]</scope>
    <source>
        <strain evidence="4 5">25B10_4</strain>
    </source>
</reference>
<feature type="domain" description="TcmA/NAT10 helicase" evidence="3">
    <location>
        <begin position="47"/>
        <end position="184"/>
    </location>
</feature>
<accession>A0ABM6IIN6</accession>
<dbReference type="RefSeq" id="WP_075775560.1">
    <property type="nucleotide sequence ID" value="NZ_CP019437.1"/>
</dbReference>